<name>Q53J54_ORYSJ</name>
<accession>Q53J54</accession>
<feature type="compositionally biased region" description="Basic and acidic residues" evidence="1">
    <location>
        <begin position="378"/>
        <end position="388"/>
    </location>
</feature>
<proteinExistence type="predicted"/>
<protein>
    <submittedName>
        <fullName evidence="2">Transposon protein, putative, CACTA, En/Spm sub-class</fullName>
    </submittedName>
</protein>
<evidence type="ECO:0000256" key="1">
    <source>
        <dbReference type="SAM" id="MobiDB-lite"/>
    </source>
</evidence>
<dbReference type="AlphaFoldDB" id="Q53J54"/>
<evidence type="ECO:0000313" key="2">
    <source>
        <dbReference type="EMBL" id="ABA93033.1"/>
    </source>
</evidence>
<dbReference type="Pfam" id="PF02992">
    <property type="entry name" value="Transposase_21"/>
    <property type="match status" value="1"/>
</dbReference>
<dbReference type="InterPro" id="IPR004242">
    <property type="entry name" value="Transposase_21"/>
</dbReference>
<gene>
    <name evidence="2" type="ordered locus">LOC_Os11g21890</name>
</gene>
<reference evidence="2" key="2">
    <citation type="submission" date="2005-04" db="EMBL/GenBank/DDBJ databases">
        <authorList>
            <person name="Buell C.R."/>
            <person name="Wing R.A."/>
            <person name="McCombie W.A."/>
            <person name="Ouyang S."/>
        </authorList>
    </citation>
    <scope>NUCLEOTIDE SEQUENCE</scope>
</reference>
<feature type="region of interest" description="Disordered" evidence="1">
    <location>
        <begin position="378"/>
        <end position="407"/>
    </location>
</feature>
<reference evidence="2" key="1">
    <citation type="journal article" date="2005" name="BMC Biol.">
        <title>The sequence of rice chromosomes 11 and 12, rich in disease resistance genes and recent gene duplications.</title>
        <authorList>
            <consortium name="The rice chromosomes 11 and 12 sequencing consortia"/>
        </authorList>
    </citation>
    <scope>NUCLEOTIDE SEQUENCE [LARGE SCALE GENOMIC DNA]</scope>
</reference>
<dbReference type="PANTHER" id="PTHR10775">
    <property type="entry name" value="OS08G0208400 PROTEIN"/>
    <property type="match status" value="1"/>
</dbReference>
<feature type="compositionally biased region" description="Low complexity" evidence="1">
    <location>
        <begin position="389"/>
        <end position="401"/>
    </location>
</feature>
<organism evidence="2">
    <name type="scientific">Oryza sativa subsp. japonica</name>
    <name type="common">Rice</name>
    <dbReference type="NCBI Taxonomy" id="39947"/>
    <lineage>
        <taxon>Eukaryota</taxon>
        <taxon>Viridiplantae</taxon>
        <taxon>Streptophyta</taxon>
        <taxon>Embryophyta</taxon>
        <taxon>Tracheophyta</taxon>
        <taxon>Spermatophyta</taxon>
        <taxon>Magnoliopsida</taxon>
        <taxon>Liliopsida</taxon>
        <taxon>Poales</taxon>
        <taxon>Poaceae</taxon>
        <taxon>BOP clade</taxon>
        <taxon>Oryzoideae</taxon>
        <taxon>Oryzeae</taxon>
        <taxon>Oryzinae</taxon>
        <taxon>Oryza</taxon>
        <taxon>Oryza sativa</taxon>
    </lineage>
</organism>
<dbReference type="EMBL" id="DP000010">
    <property type="protein sequence ID" value="ABA93033.1"/>
    <property type="molecule type" value="Genomic_DNA"/>
</dbReference>
<reference evidence="2" key="3">
    <citation type="submission" date="2006-01" db="EMBL/GenBank/DDBJ databases">
        <authorList>
            <person name="Buell R."/>
        </authorList>
    </citation>
    <scope>NUCLEOTIDE SEQUENCE</scope>
</reference>
<sequence length="503" mass="58041">MNGTAFTVTETSGRIWRKGTGGRGRALHCEAEGSDGADLEEMLRHAEPETVLELMRLKARNGWSDSSFNDLLVLLKKLFPQLNSLPTSTYEVKKLICPLSLGVRKIHACVNHCILFRKEYEDLDRCPTCKSSRYKTSRIQSEGQDVALDDVEEFDPCKDSNKKKIPQLVMWYLPVKDRLKRLFSNSRDAELMRWHHEKRKKDGMIRHPTNARQWKEFDRKYHKFVEDPRNIRSRGRRVALFVWMEPCTGHFDGTVEEGDALEPWEGDKVFRMTKNLKVVFGKVKKKETNKRMRNNAEVPARPSVPFKKHSIFFKFLPYWKDLHIRHSIDVMHLEKNVFDSTIRTILDIPTKTKDGLKSRKDLMDMQIRKELHPVDEGSFERWRDERRGANAGEGAASSGVSRRPRQGARLPTFSLEKASGQVFVASLRNVRWPPKFRPSLTERYHSSVNPSESLQVHTTIIEAAWGDDQVKANFFPMALQGQARGSLMNLPPASVYSWEGSCS</sequence>
<dbReference type="PANTHER" id="PTHR10775:SF182">
    <property type="entry name" value="TRANSPOSON, EN_SPM-LIKE, TRANSPOSASE-ASSOCIATED DOMAIN PROTEIN-RELATED"/>
    <property type="match status" value="1"/>
</dbReference>